<comment type="similarity">
    <text evidence="2 4">Belongs to the class-III pyridoxal-phosphate-dependent aminotransferase family.</text>
</comment>
<evidence type="ECO:0000313" key="5">
    <source>
        <dbReference type="EMBL" id="MDA7423600.1"/>
    </source>
</evidence>
<dbReference type="NCBIfam" id="NF005682">
    <property type="entry name" value="PRK07480.1"/>
    <property type="match status" value="1"/>
</dbReference>
<comment type="cofactor">
    <cofactor evidence="1">
        <name>pyridoxal 5'-phosphate</name>
        <dbReference type="ChEBI" id="CHEBI:597326"/>
    </cofactor>
</comment>
<dbReference type="Gene3D" id="3.40.640.10">
    <property type="entry name" value="Type I PLP-dependent aspartate aminotransferase-like (Major domain)"/>
    <property type="match status" value="1"/>
</dbReference>
<keyword evidence="5" id="KW-0808">Transferase</keyword>
<name>A0ABT4XNT9_9RHOB</name>
<keyword evidence="5" id="KW-0032">Aminotransferase</keyword>
<dbReference type="CDD" id="cd00610">
    <property type="entry name" value="OAT_like"/>
    <property type="match status" value="1"/>
</dbReference>
<dbReference type="EMBL" id="JAQIOY010000001">
    <property type="protein sequence ID" value="MDA7423600.1"/>
    <property type="molecule type" value="Genomic_DNA"/>
</dbReference>
<dbReference type="PIRSF" id="PIRSF000521">
    <property type="entry name" value="Transaminase_4ab_Lys_Orn"/>
    <property type="match status" value="1"/>
</dbReference>
<proteinExistence type="inferred from homology"/>
<dbReference type="InterPro" id="IPR049704">
    <property type="entry name" value="Aminotrans_3_PPA_site"/>
</dbReference>
<dbReference type="PROSITE" id="PS00600">
    <property type="entry name" value="AA_TRANSFER_CLASS_3"/>
    <property type="match status" value="1"/>
</dbReference>
<dbReference type="PANTHER" id="PTHR43094:SF1">
    <property type="entry name" value="AMINOTRANSFERASE CLASS-III"/>
    <property type="match status" value="1"/>
</dbReference>
<reference evidence="5 6" key="1">
    <citation type="submission" date="2023-01" db="EMBL/GenBank/DDBJ databases">
        <title>Thalassococcus onchidii sp. nov., isolated from a marine invertebrate from the South China Sea.</title>
        <authorList>
            <person name="Xu S."/>
            <person name="Liu Z."/>
            <person name="Xu Y."/>
        </authorList>
    </citation>
    <scope>NUCLEOTIDE SEQUENCE [LARGE SCALE GENOMIC DNA]</scope>
    <source>
        <strain evidence="5 6">KCTC 32084</strain>
    </source>
</reference>
<dbReference type="InterPro" id="IPR015424">
    <property type="entry name" value="PyrdxlP-dep_Trfase"/>
</dbReference>
<dbReference type="Gene3D" id="3.90.1150.10">
    <property type="entry name" value="Aspartate Aminotransferase, domain 1"/>
    <property type="match status" value="1"/>
</dbReference>
<dbReference type="Pfam" id="PF00202">
    <property type="entry name" value="Aminotran_3"/>
    <property type="match status" value="1"/>
</dbReference>
<dbReference type="Proteomes" id="UP001210720">
    <property type="component" value="Unassembled WGS sequence"/>
</dbReference>
<dbReference type="InterPro" id="IPR015421">
    <property type="entry name" value="PyrdxlP-dep_Trfase_major"/>
</dbReference>
<dbReference type="PANTHER" id="PTHR43094">
    <property type="entry name" value="AMINOTRANSFERASE"/>
    <property type="match status" value="1"/>
</dbReference>
<keyword evidence="3 4" id="KW-0663">Pyridoxal phosphate</keyword>
<evidence type="ECO:0000256" key="1">
    <source>
        <dbReference type="ARBA" id="ARBA00001933"/>
    </source>
</evidence>
<gene>
    <name evidence="5" type="ORF">PFY00_02560</name>
</gene>
<dbReference type="InterPro" id="IPR005814">
    <property type="entry name" value="Aminotrans_3"/>
</dbReference>
<protein>
    <submittedName>
        <fullName evidence="5">Aspartate aminotransferase family protein</fullName>
    </submittedName>
</protein>
<sequence length="467" mass="50625">MSTISTNTPTAELQALDAAHHMHPFTTGTELAEKGARVITRADGCWLNDSDGNRILDAMAGLWCVNVGYGRRELAQAAGRQMLELPYYNTFFQTTHVPAIQLSAKLAELAPGDLNHVFYASSGSEANDTNLRLVRTYWAEKGQPQRQWVISRWNAYHGSSVGSGSLGGMKGMHAQGGMPIPGIAHIDQPNWWAEGGDLSPEEFGLERARQLEAKILELGPDNVAAFIAEPIQGAGGVIVPPDSYWPEIQRIVDEYGILLIADEVICGFGRTGNWFGSQTMNIRPDIMTIAKGLSSGYQPIGGSILSDEVAAVISGTEFNHGYTYSGHPVACAVALENLRILQDDGIVDGVRDDTGPYLQERFASLTDHPLVGEAKIVGMMGSIALTPDKAARAAFAADAGTAGFMCRERCFANNLIMRHVGDRMIISPPLVISRSEIDTLFERAWQSLDEAHEQLKAEGLMEAAPRM</sequence>
<evidence type="ECO:0000256" key="3">
    <source>
        <dbReference type="ARBA" id="ARBA00022898"/>
    </source>
</evidence>
<evidence type="ECO:0000313" key="6">
    <source>
        <dbReference type="Proteomes" id="UP001210720"/>
    </source>
</evidence>
<organism evidence="5 6">
    <name type="scientific">Thalassococcus lentus</name>
    <dbReference type="NCBI Taxonomy" id="1210524"/>
    <lineage>
        <taxon>Bacteria</taxon>
        <taxon>Pseudomonadati</taxon>
        <taxon>Pseudomonadota</taxon>
        <taxon>Alphaproteobacteria</taxon>
        <taxon>Rhodobacterales</taxon>
        <taxon>Roseobacteraceae</taxon>
        <taxon>Thalassococcus</taxon>
    </lineage>
</organism>
<keyword evidence="6" id="KW-1185">Reference proteome</keyword>
<evidence type="ECO:0000256" key="4">
    <source>
        <dbReference type="RuleBase" id="RU003560"/>
    </source>
</evidence>
<dbReference type="RefSeq" id="WP_271430944.1">
    <property type="nucleotide sequence ID" value="NZ_JAQIOY010000001.1"/>
</dbReference>
<dbReference type="GO" id="GO:0008483">
    <property type="term" value="F:transaminase activity"/>
    <property type="evidence" value="ECO:0007669"/>
    <property type="project" value="UniProtKB-KW"/>
</dbReference>
<dbReference type="SUPFAM" id="SSF53383">
    <property type="entry name" value="PLP-dependent transferases"/>
    <property type="match status" value="1"/>
</dbReference>
<evidence type="ECO:0000256" key="2">
    <source>
        <dbReference type="ARBA" id="ARBA00008954"/>
    </source>
</evidence>
<accession>A0ABT4XNT9</accession>
<comment type="caution">
    <text evidence="5">The sequence shown here is derived from an EMBL/GenBank/DDBJ whole genome shotgun (WGS) entry which is preliminary data.</text>
</comment>
<dbReference type="InterPro" id="IPR015422">
    <property type="entry name" value="PyrdxlP-dep_Trfase_small"/>
</dbReference>